<dbReference type="EMBL" id="QUBR01000001">
    <property type="protein sequence ID" value="REK73307.1"/>
    <property type="molecule type" value="Genomic_DNA"/>
</dbReference>
<dbReference type="RefSeq" id="WP_119703420.1">
    <property type="nucleotide sequence ID" value="NZ_JBHSOI010000001.1"/>
</dbReference>
<evidence type="ECO:0000256" key="1">
    <source>
        <dbReference type="SAM" id="MobiDB-lite"/>
    </source>
</evidence>
<gene>
    <name evidence="2" type="ORF">DX116_07025</name>
</gene>
<evidence type="ECO:0000313" key="2">
    <source>
        <dbReference type="EMBL" id="REK73307.1"/>
    </source>
</evidence>
<feature type="compositionally biased region" description="Basic and acidic residues" evidence="1">
    <location>
        <begin position="28"/>
        <end position="37"/>
    </location>
</feature>
<organism evidence="2 3">
    <name type="scientific">Aeromicrobium endophyticum</name>
    <dbReference type="NCBI Taxonomy" id="2292704"/>
    <lineage>
        <taxon>Bacteria</taxon>
        <taxon>Bacillati</taxon>
        <taxon>Actinomycetota</taxon>
        <taxon>Actinomycetes</taxon>
        <taxon>Propionibacteriales</taxon>
        <taxon>Nocardioidaceae</taxon>
        <taxon>Aeromicrobium</taxon>
    </lineage>
</organism>
<feature type="compositionally biased region" description="Basic and acidic residues" evidence="1">
    <location>
        <begin position="1"/>
        <end position="20"/>
    </location>
</feature>
<proteinExistence type="predicted"/>
<evidence type="ECO:0000313" key="3">
    <source>
        <dbReference type="Proteomes" id="UP000265581"/>
    </source>
</evidence>
<name>A0A371PBN6_9ACTN</name>
<feature type="region of interest" description="Disordered" evidence="1">
    <location>
        <begin position="1"/>
        <end position="76"/>
    </location>
</feature>
<accession>A0A371PBN6</accession>
<comment type="caution">
    <text evidence="2">The sequence shown here is derived from an EMBL/GenBank/DDBJ whole genome shotgun (WGS) entry which is preliminary data.</text>
</comment>
<keyword evidence="3" id="KW-1185">Reference proteome</keyword>
<protein>
    <submittedName>
        <fullName evidence="2">Uncharacterized protein</fullName>
    </submittedName>
</protein>
<reference evidence="2 3" key="1">
    <citation type="submission" date="2018-08" db="EMBL/GenBank/DDBJ databases">
        <title>Aeromicrobium sp. M2KJ-4, whole genome shotgun sequence.</title>
        <authorList>
            <person name="Tuo L."/>
        </authorList>
    </citation>
    <scope>NUCLEOTIDE SEQUENCE [LARGE SCALE GENOMIC DNA]</scope>
    <source>
        <strain evidence="2 3">M2KJ-4</strain>
    </source>
</reference>
<dbReference type="AlphaFoldDB" id="A0A371PBN6"/>
<sequence>MSDQLRVDRGSVQQHVDDTRSTMSNFRDAGDGADRQQAHLQNQMEGGVGSDLQAAQRASTRHHGEEIDTNVNKLAGKTSENTDEFISNVRNAANKSLRTIN</sequence>
<dbReference type="Proteomes" id="UP000265581">
    <property type="component" value="Unassembled WGS sequence"/>
</dbReference>
<dbReference type="OrthoDB" id="3747758at2"/>